<evidence type="ECO:0000313" key="1">
    <source>
        <dbReference type="EMBL" id="PIW17726.1"/>
    </source>
</evidence>
<evidence type="ECO:0000313" key="2">
    <source>
        <dbReference type="Proteomes" id="UP000231019"/>
    </source>
</evidence>
<accession>A0A2M7G723</accession>
<comment type="caution">
    <text evidence="1">The sequence shown here is derived from an EMBL/GenBank/DDBJ whole genome shotgun (WGS) entry which is preliminary data.</text>
</comment>
<dbReference type="EMBL" id="PFFQ01000021">
    <property type="protein sequence ID" value="PIW17726.1"/>
    <property type="molecule type" value="Genomic_DNA"/>
</dbReference>
<organism evidence="1 2">
    <name type="scientific">bacterium (Candidatus Blackallbacteria) CG17_big_fil_post_rev_8_21_14_2_50_48_46</name>
    <dbReference type="NCBI Taxonomy" id="2014261"/>
    <lineage>
        <taxon>Bacteria</taxon>
        <taxon>Candidatus Blackallbacteria</taxon>
    </lineage>
</organism>
<dbReference type="AlphaFoldDB" id="A0A2M7G723"/>
<proteinExistence type="predicted"/>
<protein>
    <submittedName>
        <fullName evidence="1">Uncharacterized protein</fullName>
    </submittedName>
</protein>
<name>A0A2M7G723_9BACT</name>
<dbReference type="Proteomes" id="UP000231019">
    <property type="component" value="Unassembled WGS sequence"/>
</dbReference>
<sequence>MPPTLSLLITHHRYLEPAYLEWQIQSLNAQSTSDFQVIYLHQGHDNASLKQALLQASFPYQVLSLPYPEIAGVCCWDLVSIVGELLMQSAWGAYWTYLHQECLPAPDFVAEVLHGIQASEAEYGSQAVYRVNQLRCRLLPADLSAGKGLDELPQSQAISWIDRTPYQRRFLFRKAPWSEDAFVLPVALSRQYHLFSAVRFPLWFQDLFDLFLQLEDKIWFKEVHWIHLGHPVIYHLNHPRQFLEYTQTFLKAVRLHPELFQHLALFELAQEDFDYQEGFEPDGERVIPQHLHRFVQYMRYADRGTMSLWIHRLNDLSPGG</sequence>
<reference evidence="1 2" key="1">
    <citation type="submission" date="2017-09" db="EMBL/GenBank/DDBJ databases">
        <title>Depth-based differentiation of microbial function through sediment-hosted aquifers and enrichment of novel symbionts in the deep terrestrial subsurface.</title>
        <authorList>
            <person name="Probst A.J."/>
            <person name="Ladd B."/>
            <person name="Jarett J.K."/>
            <person name="Geller-Mcgrath D.E."/>
            <person name="Sieber C.M."/>
            <person name="Emerson J.B."/>
            <person name="Anantharaman K."/>
            <person name="Thomas B.C."/>
            <person name="Malmstrom R."/>
            <person name="Stieglmeier M."/>
            <person name="Klingl A."/>
            <person name="Woyke T."/>
            <person name="Ryan C.M."/>
            <person name="Banfield J.F."/>
        </authorList>
    </citation>
    <scope>NUCLEOTIDE SEQUENCE [LARGE SCALE GENOMIC DNA]</scope>
    <source>
        <strain evidence="1">CG17_big_fil_post_rev_8_21_14_2_50_48_46</strain>
    </source>
</reference>
<gene>
    <name evidence="1" type="ORF">COW36_07715</name>
</gene>